<reference evidence="12 14" key="1">
    <citation type="submission" date="2023-07" db="EMBL/GenBank/DDBJ databases">
        <title>Unpublished Manusciprt.</title>
        <authorList>
            <person name="Aydin F."/>
            <person name="Tarhane S."/>
            <person name="Saticioglu I.B."/>
            <person name="Karakaya E."/>
            <person name="Abay S."/>
            <person name="Guran O."/>
            <person name="Bozkurt E."/>
            <person name="Uzum N."/>
            <person name="Olgun K."/>
            <person name="Jablonski D."/>
        </authorList>
    </citation>
    <scope>NUCLEOTIDE SEQUENCE</scope>
    <source>
        <strain evidence="14">faydin-H75</strain>
        <strain evidence="12">Faydin-H76</strain>
    </source>
</reference>
<organism evidence="12 13">
    <name type="scientific">Helicobacter cappadocius</name>
    <dbReference type="NCBI Taxonomy" id="3063998"/>
    <lineage>
        <taxon>Bacteria</taxon>
        <taxon>Pseudomonadati</taxon>
        <taxon>Campylobacterota</taxon>
        <taxon>Epsilonproteobacteria</taxon>
        <taxon>Campylobacterales</taxon>
        <taxon>Helicobacteraceae</taxon>
        <taxon>Helicobacter</taxon>
    </lineage>
</organism>
<evidence type="ECO:0000313" key="12">
    <source>
        <dbReference type="EMBL" id="MDP2539579.1"/>
    </source>
</evidence>
<dbReference type="AlphaFoldDB" id="A0AA90PU41"/>
<dbReference type="GO" id="GO:0004595">
    <property type="term" value="F:pantetheine-phosphate adenylyltransferase activity"/>
    <property type="evidence" value="ECO:0007669"/>
    <property type="project" value="UniProtKB-UniRule"/>
</dbReference>
<gene>
    <name evidence="9 12" type="primary">coaD</name>
    <name evidence="11" type="ORF">Q5I04_06980</name>
    <name evidence="12" type="ORF">Q5I06_07310</name>
</gene>
<feature type="binding site" evidence="9">
    <location>
        <position position="78"/>
    </location>
    <ligand>
        <name>substrate</name>
    </ligand>
</feature>
<proteinExistence type="inferred from homology"/>
<feature type="binding site" evidence="9">
    <location>
        <position position="14"/>
    </location>
    <ligand>
        <name>substrate</name>
    </ligand>
</feature>
<comment type="similarity">
    <text evidence="9">Belongs to the bacterial CoaD family.</text>
</comment>
<comment type="subunit">
    <text evidence="9">Homohexamer.</text>
</comment>
<feature type="site" description="Transition state stabilizer" evidence="9">
    <location>
        <position position="22"/>
    </location>
</feature>
<keyword evidence="4 9" id="KW-0547">Nucleotide-binding</keyword>
<dbReference type="PANTHER" id="PTHR21342:SF1">
    <property type="entry name" value="PHOSPHOPANTETHEINE ADENYLYLTRANSFERASE"/>
    <property type="match status" value="1"/>
</dbReference>
<evidence type="ECO:0000256" key="7">
    <source>
        <dbReference type="ARBA" id="ARBA00022993"/>
    </source>
</evidence>
<keyword evidence="3 9" id="KW-0548">Nucleotidyltransferase</keyword>
<sequence>MGELMNKVAIYPGTFDPVTNGHLDIIKRSVELFDKVIIAIAKSSSKTPMFELKDRKKMMELATINIPKVECVCFDTLLADFAKENKAKLIIRGLRVVSDFEYELQMGYANASLNDELDTIYFMPTLKNAFISSSIIRSILQHNGKVSHLIPEVVYEYIQKIKG</sequence>
<dbReference type="HAMAP" id="MF_00151">
    <property type="entry name" value="PPAT_bact"/>
    <property type="match status" value="1"/>
</dbReference>
<keyword evidence="1 9" id="KW-0963">Cytoplasm</keyword>
<dbReference type="Gene3D" id="3.40.50.620">
    <property type="entry name" value="HUPs"/>
    <property type="match status" value="1"/>
</dbReference>
<dbReference type="NCBIfam" id="TIGR01510">
    <property type="entry name" value="coaD_prev_kdtB"/>
    <property type="match status" value="1"/>
</dbReference>
<dbReference type="GO" id="GO:0005737">
    <property type="term" value="C:cytoplasm"/>
    <property type="evidence" value="ECO:0007669"/>
    <property type="project" value="UniProtKB-SubCell"/>
</dbReference>
<dbReference type="CDD" id="cd02163">
    <property type="entry name" value="PPAT"/>
    <property type="match status" value="1"/>
</dbReference>
<dbReference type="InterPro" id="IPR014729">
    <property type="entry name" value="Rossmann-like_a/b/a_fold"/>
</dbReference>
<dbReference type="GO" id="GO:0015937">
    <property type="term" value="P:coenzyme A biosynthetic process"/>
    <property type="evidence" value="ECO:0007669"/>
    <property type="project" value="UniProtKB-UniRule"/>
</dbReference>
<dbReference type="Proteomes" id="UP001240777">
    <property type="component" value="Unassembled WGS sequence"/>
</dbReference>
<dbReference type="InterPro" id="IPR001980">
    <property type="entry name" value="PPAT"/>
</dbReference>
<reference evidence="11 13" key="3">
    <citation type="journal article" date="2024" name="Syst. Appl. Microbiol.">
        <title>Helicobacter cappadocius sp. nov., from lizards: The first psychrotrophic Helicobacter species.</title>
        <authorList>
            <person name="Aydin F."/>
            <person name="Tarhane S."/>
            <person name="Karakaya E."/>
            <person name="Abay S."/>
            <person name="Kayman T."/>
            <person name="Guran O."/>
            <person name="Bozkurt E."/>
            <person name="Uzum N."/>
            <person name="Avci A."/>
            <person name="Olgun K."/>
            <person name="Jablonski D."/>
            <person name="Guran C."/>
            <person name="Burcin Saticioglu I."/>
        </authorList>
    </citation>
    <scope>NUCLEOTIDE SEQUENCE [LARGE SCALE GENOMIC DNA]</scope>
    <source>
        <strain evidence="11">Faydin-H75</strain>
        <strain evidence="13">faydin-H76</strain>
    </source>
</reference>
<dbReference type="Proteomes" id="UP001177258">
    <property type="component" value="Unassembled WGS sequence"/>
</dbReference>
<feature type="binding site" evidence="9">
    <location>
        <begin position="93"/>
        <end position="95"/>
    </location>
    <ligand>
        <name>ATP</name>
        <dbReference type="ChEBI" id="CHEBI:30616"/>
    </ligand>
</feature>
<keyword evidence="2 9" id="KW-0808">Transferase</keyword>
<evidence type="ECO:0000259" key="10">
    <source>
        <dbReference type="Pfam" id="PF01467"/>
    </source>
</evidence>
<evidence type="ECO:0000313" key="11">
    <source>
        <dbReference type="EMBL" id="MDO7253651.1"/>
    </source>
</evidence>
<dbReference type="PRINTS" id="PR01020">
    <property type="entry name" value="LPSBIOSNTHSS"/>
</dbReference>
<feature type="binding site" evidence="9">
    <location>
        <begin position="14"/>
        <end position="15"/>
    </location>
    <ligand>
        <name>ATP</name>
        <dbReference type="ChEBI" id="CHEBI:30616"/>
    </ligand>
</feature>
<dbReference type="EMBL" id="JAUPEV010000011">
    <property type="protein sequence ID" value="MDO7253651.1"/>
    <property type="molecule type" value="Genomic_DNA"/>
</dbReference>
<evidence type="ECO:0000256" key="1">
    <source>
        <dbReference type="ARBA" id="ARBA00022490"/>
    </source>
</evidence>
<feature type="domain" description="Cytidyltransferase-like" evidence="10">
    <location>
        <begin position="10"/>
        <end position="138"/>
    </location>
</feature>
<dbReference type="EC" id="2.7.7.3" evidence="9"/>
<keyword evidence="6 9" id="KW-0460">Magnesium</keyword>
<evidence type="ECO:0000256" key="3">
    <source>
        <dbReference type="ARBA" id="ARBA00022695"/>
    </source>
</evidence>
<feature type="binding site" evidence="9">
    <location>
        <position position="103"/>
    </location>
    <ligand>
        <name>ATP</name>
        <dbReference type="ChEBI" id="CHEBI:30616"/>
    </ligand>
</feature>
<evidence type="ECO:0000256" key="5">
    <source>
        <dbReference type="ARBA" id="ARBA00022840"/>
    </source>
</evidence>
<evidence type="ECO:0000256" key="9">
    <source>
        <dbReference type="HAMAP-Rule" id="MF_00151"/>
    </source>
</evidence>
<comment type="caution">
    <text evidence="12">The sequence shown here is derived from an EMBL/GenBank/DDBJ whole genome shotgun (WGS) entry which is preliminary data.</text>
</comment>
<name>A0AA90PU41_9HELI</name>
<dbReference type="SUPFAM" id="SSF52374">
    <property type="entry name" value="Nucleotidylyl transferase"/>
    <property type="match status" value="1"/>
</dbReference>
<dbReference type="InterPro" id="IPR004821">
    <property type="entry name" value="Cyt_trans-like"/>
</dbReference>
<feature type="binding site" evidence="9">
    <location>
        <position position="92"/>
    </location>
    <ligand>
        <name>substrate</name>
    </ligand>
</feature>
<evidence type="ECO:0000256" key="8">
    <source>
        <dbReference type="ARBA" id="ARBA00029346"/>
    </source>
</evidence>
<reference evidence="11" key="2">
    <citation type="submission" date="2023-07" db="EMBL/GenBank/DDBJ databases">
        <authorList>
            <person name="Aydin F."/>
            <person name="Tarhane S."/>
            <person name="Saticioglu I.B."/>
            <person name="Karakaya E."/>
            <person name="Abay S."/>
            <person name="Guran O."/>
            <person name="Bozkurt E."/>
            <person name="Uzum N."/>
            <person name="Olgun K."/>
            <person name="Jablonski D."/>
        </authorList>
    </citation>
    <scope>NUCLEOTIDE SEQUENCE</scope>
    <source>
        <strain evidence="11">Faydin-H75</strain>
    </source>
</reference>
<keyword evidence="7 9" id="KW-0173">Coenzyme A biosynthesis</keyword>
<dbReference type="NCBIfam" id="TIGR00125">
    <property type="entry name" value="cyt_tran_rel"/>
    <property type="match status" value="1"/>
</dbReference>
<evidence type="ECO:0000313" key="14">
    <source>
        <dbReference type="Proteomes" id="UP001240777"/>
    </source>
</evidence>
<dbReference type="PANTHER" id="PTHR21342">
    <property type="entry name" value="PHOSPHOPANTETHEINE ADENYLYLTRANSFERASE"/>
    <property type="match status" value="1"/>
</dbReference>
<evidence type="ECO:0000256" key="2">
    <source>
        <dbReference type="ARBA" id="ARBA00022679"/>
    </source>
</evidence>
<feature type="binding site" evidence="9">
    <location>
        <position position="46"/>
    </location>
    <ligand>
        <name>substrate</name>
    </ligand>
</feature>
<keyword evidence="14" id="KW-1185">Reference proteome</keyword>
<keyword evidence="5 9" id="KW-0067">ATP-binding</keyword>
<evidence type="ECO:0000256" key="4">
    <source>
        <dbReference type="ARBA" id="ARBA00022741"/>
    </source>
</evidence>
<protein>
    <recommendedName>
        <fullName evidence="9">Phosphopantetheine adenylyltransferase</fullName>
        <ecNumber evidence="9">2.7.7.3</ecNumber>
    </recommendedName>
    <alternativeName>
        <fullName evidence="9">Dephospho-CoA pyrophosphorylase</fullName>
    </alternativeName>
    <alternativeName>
        <fullName evidence="9">Pantetheine-phosphate adenylyltransferase</fullName>
        <shortName evidence="9">PPAT</shortName>
    </alternativeName>
</protein>
<dbReference type="Pfam" id="PF01467">
    <property type="entry name" value="CTP_transf_like"/>
    <property type="match status" value="1"/>
</dbReference>
<comment type="catalytic activity">
    <reaction evidence="8 9">
        <text>(R)-4'-phosphopantetheine + ATP + H(+) = 3'-dephospho-CoA + diphosphate</text>
        <dbReference type="Rhea" id="RHEA:19801"/>
        <dbReference type="ChEBI" id="CHEBI:15378"/>
        <dbReference type="ChEBI" id="CHEBI:30616"/>
        <dbReference type="ChEBI" id="CHEBI:33019"/>
        <dbReference type="ChEBI" id="CHEBI:57328"/>
        <dbReference type="ChEBI" id="CHEBI:61723"/>
        <dbReference type="EC" id="2.7.7.3"/>
    </reaction>
</comment>
<evidence type="ECO:0000256" key="6">
    <source>
        <dbReference type="ARBA" id="ARBA00022842"/>
    </source>
</evidence>
<dbReference type="GO" id="GO:0005524">
    <property type="term" value="F:ATP binding"/>
    <property type="evidence" value="ECO:0007669"/>
    <property type="project" value="UniProtKB-KW"/>
</dbReference>
<feature type="binding site" evidence="9">
    <location>
        <begin position="128"/>
        <end position="134"/>
    </location>
    <ligand>
        <name>ATP</name>
        <dbReference type="ChEBI" id="CHEBI:30616"/>
    </ligand>
</feature>
<comment type="function">
    <text evidence="9">Reversibly transfers an adenylyl group from ATP to 4'-phosphopantetheine, yielding dephospho-CoA (dPCoA) and pyrophosphate.</text>
</comment>
<comment type="pathway">
    <text evidence="9">Cofactor biosynthesis; coenzyme A biosynthesis; CoA from (R)-pantothenate: step 4/5.</text>
</comment>
<feature type="binding site" evidence="9">
    <location>
        <position position="22"/>
    </location>
    <ligand>
        <name>ATP</name>
        <dbReference type="ChEBI" id="CHEBI:30616"/>
    </ligand>
</feature>
<evidence type="ECO:0000313" key="13">
    <source>
        <dbReference type="Proteomes" id="UP001177258"/>
    </source>
</evidence>
<dbReference type="EMBL" id="JAUYZK010000011">
    <property type="protein sequence ID" value="MDP2539579.1"/>
    <property type="molecule type" value="Genomic_DNA"/>
</dbReference>
<accession>A0AA90PU41</accession>
<comment type="subcellular location">
    <subcellularLocation>
        <location evidence="9">Cytoplasm</location>
    </subcellularLocation>
</comment>
<comment type="cofactor">
    <cofactor evidence="9">
        <name>Mg(2+)</name>
        <dbReference type="ChEBI" id="CHEBI:18420"/>
    </cofactor>
</comment>